<comment type="caution">
    <text evidence="2">The sequence shown here is derived from an EMBL/GenBank/DDBJ whole genome shotgun (WGS) entry which is preliminary data.</text>
</comment>
<evidence type="ECO:0000256" key="1">
    <source>
        <dbReference type="SAM" id="MobiDB-lite"/>
    </source>
</evidence>
<protein>
    <submittedName>
        <fullName evidence="2">Uncharacterized protein</fullName>
    </submittedName>
</protein>
<sequence length="170" mass="18577">MTYVEEQLGVAASRADGDEMCFLNSGAAASWSPCGRGLAALTPSRGSFWRPSRLRVSCSARLLRLGRGRPWPCRPQRLPRSSVSADLQPNSSPPHTLRQSLIFSVTRSSTVKLSQMMTYHSLIARRNMSSLHIGCSCAVKKGASEKQPFSRASIFITVTGTGKNHQISIR</sequence>
<keyword evidence="3" id="KW-1185">Reference proteome</keyword>
<dbReference type="AlphaFoldDB" id="A0A7J8CIZ5"/>
<gene>
    <name evidence="2" type="ORF">HJG63_009255</name>
</gene>
<organism evidence="2 3">
    <name type="scientific">Rousettus aegyptiacus</name>
    <name type="common">Egyptian fruit bat</name>
    <name type="synonym">Pteropus aegyptiacus</name>
    <dbReference type="NCBI Taxonomy" id="9407"/>
    <lineage>
        <taxon>Eukaryota</taxon>
        <taxon>Metazoa</taxon>
        <taxon>Chordata</taxon>
        <taxon>Craniata</taxon>
        <taxon>Vertebrata</taxon>
        <taxon>Euteleostomi</taxon>
        <taxon>Mammalia</taxon>
        <taxon>Eutheria</taxon>
        <taxon>Laurasiatheria</taxon>
        <taxon>Chiroptera</taxon>
        <taxon>Yinpterochiroptera</taxon>
        <taxon>Pteropodoidea</taxon>
        <taxon>Pteropodidae</taxon>
        <taxon>Rousettinae</taxon>
        <taxon>Rousettus</taxon>
    </lineage>
</organism>
<evidence type="ECO:0000313" key="3">
    <source>
        <dbReference type="Proteomes" id="UP000593571"/>
    </source>
</evidence>
<dbReference type="Proteomes" id="UP000593571">
    <property type="component" value="Unassembled WGS sequence"/>
</dbReference>
<reference evidence="2 3" key="1">
    <citation type="journal article" date="2020" name="Nature">
        <title>Six reference-quality genomes reveal evolution of bat adaptations.</title>
        <authorList>
            <person name="Jebb D."/>
            <person name="Huang Z."/>
            <person name="Pippel M."/>
            <person name="Hughes G.M."/>
            <person name="Lavrichenko K."/>
            <person name="Devanna P."/>
            <person name="Winkler S."/>
            <person name="Jermiin L.S."/>
            <person name="Skirmuntt E.C."/>
            <person name="Katzourakis A."/>
            <person name="Burkitt-Gray L."/>
            <person name="Ray D.A."/>
            <person name="Sullivan K.A.M."/>
            <person name="Roscito J.G."/>
            <person name="Kirilenko B.M."/>
            <person name="Davalos L.M."/>
            <person name="Corthals A.P."/>
            <person name="Power M.L."/>
            <person name="Jones G."/>
            <person name="Ransome R.D."/>
            <person name="Dechmann D.K.N."/>
            <person name="Locatelli A.G."/>
            <person name="Puechmaille S.J."/>
            <person name="Fedrigo O."/>
            <person name="Jarvis E.D."/>
            <person name="Hiller M."/>
            <person name="Vernes S.C."/>
            <person name="Myers E.W."/>
            <person name="Teeling E.C."/>
        </authorList>
    </citation>
    <scope>NUCLEOTIDE SEQUENCE [LARGE SCALE GENOMIC DNA]</scope>
    <source>
        <strain evidence="2">MRouAeg1</strain>
        <tissue evidence="2">Muscle</tissue>
    </source>
</reference>
<feature type="compositionally biased region" description="Polar residues" evidence="1">
    <location>
        <begin position="79"/>
        <end position="95"/>
    </location>
</feature>
<proteinExistence type="predicted"/>
<dbReference type="EMBL" id="JACASE010000014">
    <property type="protein sequence ID" value="KAF6410818.1"/>
    <property type="molecule type" value="Genomic_DNA"/>
</dbReference>
<evidence type="ECO:0000313" key="2">
    <source>
        <dbReference type="EMBL" id="KAF6410818.1"/>
    </source>
</evidence>
<feature type="region of interest" description="Disordered" evidence="1">
    <location>
        <begin position="76"/>
        <end position="95"/>
    </location>
</feature>
<name>A0A7J8CIZ5_ROUAE</name>
<accession>A0A7J8CIZ5</accession>